<dbReference type="InterPro" id="IPR009057">
    <property type="entry name" value="Homeodomain-like_sf"/>
</dbReference>
<dbReference type="EMBL" id="AP022620">
    <property type="protein sequence ID" value="BBZ75447.1"/>
    <property type="molecule type" value="Genomic_DNA"/>
</dbReference>
<dbReference type="GO" id="GO:0000976">
    <property type="term" value="F:transcription cis-regulatory region binding"/>
    <property type="evidence" value="ECO:0007669"/>
    <property type="project" value="TreeGrafter"/>
</dbReference>
<reference evidence="7 8" key="1">
    <citation type="journal article" date="2019" name="Emerg. Microbes Infect.">
        <title>Comprehensive subspecies identification of 175 nontuberculous mycobacteria species based on 7547 genomic profiles.</title>
        <authorList>
            <person name="Matsumoto Y."/>
            <person name="Kinjo T."/>
            <person name="Motooka D."/>
            <person name="Nabeya D."/>
            <person name="Jung N."/>
            <person name="Uechi K."/>
            <person name="Horii T."/>
            <person name="Iida T."/>
            <person name="Fujita J."/>
            <person name="Nakamura S."/>
        </authorList>
    </citation>
    <scope>NUCLEOTIDE SEQUENCE [LARGE SCALE GENOMIC DNA]</scope>
    <source>
        <strain evidence="7 8">JCM 30275</strain>
    </source>
</reference>
<feature type="domain" description="HTH tetR-type" evidence="6">
    <location>
        <begin position="19"/>
        <end position="79"/>
    </location>
</feature>
<dbReference type="KEGG" id="many:MANY_07840"/>
<organism evidence="7 8">
    <name type="scientific">Mycolicibacterium anyangense</name>
    <dbReference type="NCBI Taxonomy" id="1431246"/>
    <lineage>
        <taxon>Bacteria</taxon>
        <taxon>Bacillati</taxon>
        <taxon>Actinomycetota</taxon>
        <taxon>Actinomycetes</taxon>
        <taxon>Mycobacteriales</taxon>
        <taxon>Mycobacteriaceae</taxon>
        <taxon>Mycolicibacterium</taxon>
    </lineage>
</organism>
<evidence type="ECO:0000256" key="2">
    <source>
        <dbReference type="ARBA" id="ARBA00023125"/>
    </source>
</evidence>
<dbReference type="InterPro" id="IPR001647">
    <property type="entry name" value="HTH_TetR"/>
</dbReference>
<keyword evidence="2 4" id="KW-0238">DNA-binding</keyword>
<evidence type="ECO:0000256" key="3">
    <source>
        <dbReference type="ARBA" id="ARBA00023163"/>
    </source>
</evidence>
<sequence length="219" mass="23861">MAPKVEPRRPPGGSQVRADRTRDRVLDETVRCVVGEGFAAASAKHIAERAGVTWGVVQYHFGDRDGLLMAVVDRGFGELLASLRALPPPSAALSRRERVQLLVDEAWRVFSSENSRASLEILIGTRAMRDKRGTRHLVELHSAITDLSHEIADGLENPHAAAIGDLIWATMRGLVISRLVVAAQVDATRELAALVEVVTSYLDQHTDAISVPDWPVPPS</sequence>
<evidence type="ECO:0000259" key="6">
    <source>
        <dbReference type="PROSITE" id="PS50977"/>
    </source>
</evidence>
<keyword evidence="1" id="KW-0805">Transcription regulation</keyword>
<dbReference type="SUPFAM" id="SSF46689">
    <property type="entry name" value="Homeodomain-like"/>
    <property type="match status" value="1"/>
</dbReference>
<dbReference type="PANTHER" id="PTHR30055:SF234">
    <property type="entry name" value="HTH-TYPE TRANSCRIPTIONAL REGULATOR BETI"/>
    <property type="match status" value="1"/>
</dbReference>
<accession>A0A6N4W5R3</accession>
<dbReference type="Proteomes" id="UP000467249">
    <property type="component" value="Chromosome"/>
</dbReference>
<dbReference type="Pfam" id="PF00440">
    <property type="entry name" value="TetR_N"/>
    <property type="match status" value="1"/>
</dbReference>
<evidence type="ECO:0000313" key="8">
    <source>
        <dbReference type="Proteomes" id="UP000467249"/>
    </source>
</evidence>
<feature type="region of interest" description="Disordered" evidence="5">
    <location>
        <begin position="1"/>
        <end position="22"/>
    </location>
</feature>
<gene>
    <name evidence="7" type="ORF">MANY_07840</name>
</gene>
<dbReference type="GO" id="GO:0003700">
    <property type="term" value="F:DNA-binding transcription factor activity"/>
    <property type="evidence" value="ECO:0007669"/>
    <property type="project" value="TreeGrafter"/>
</dbReference>
<name>A0A6N4W5R3_9MYCO</name>
<evidence type="ECO:0000256" key="1">
    <source>
        <dbReference type="ARBA" id="ARBA00023015"/>
    </source>
</evidence>
<dbReference type="InterPro" id="IPR050109">
    <property type="entry name" value="HTH-type_TetR-like_transc_reg"/>
</dbReference>
<feature type="DNA-binding region" description="H-T-H motif" evidence="4">
    <location>
        <begin position="42"/>
        <end position="61"/>
    </location>
</feature>
<proteinExistence type="predicted"/>
<dbReference type="PANTHER" id="PTHR30055">
    <property type="entry name" value="HTH-TYPE TRANSCRIPTIONAL REGULATOR RUTR"/>
    <property type="match status" value="1"/>
</dbReference>
<keyword evidence="3" id="KW-0804">Transcription</keyword>
<dbReference type="Gene3D" id="1.10.357.10">
    <property type="entry name" value="Tetracycline Repressor, domain 2"/>
    <property type="match status" value="1"/>
</dbReference>
<evidence type="ECO:0000256" key="5">
    <source>
        <dbReference type="SAM" id="MobiDB-lite"/>
    </source>
</evidence>
<dbReference type="AlphaFoldDB" id="A0A6N4W5R3"/>
<dbReference type="PROSITE" id="PS50977">
    <property type="entry name" value="HTH_TETR_2"/>
    <property type="match status" value="1"/>
</dbReference>
<protein>
    <recommendedName>
        <fullName evidence="6">HTH tetR-type domain-containing protein</fullName>
    </recommendedName>
</protein>
<evidence type="ECO:0000313" key="7">
    <source>
        <dbReference type="EMBL" id="BBZ75447.1"/>
    </source>
</evidence>
<evidence type="ECO:0000256" key="4">
    <source>
        <dbReference type="PROSITE-ProRule" id="PRU00335"/>
    </source>
</evidence>
<keyword evidence="8" id="KW-1185">Reference proteome</keyword>
<dbReference type="RefSeq" id="WP_163803045.1">
    <property type="nucleotide sequence ID" value="NZ_AP022620.1"/>
</dbReference>